<dbReference type="InterPro" id="IPR041677">
    <property type="entry name" value="DNA2/NAM7_AAA_11"/>
</dbReference>
<evidence type="ECO:0000256" key="1">
    <source>
        <dbReference type="ARBA" id="ARBA00007913"/>
    </source>
</evidence>
<dbReference type="InterPro" id="IPR041679">
    <property type="entry name" value="DNA2/NAM7-like_C"/>
</dbReference>
<gene>
    <name evidence="9" type="ORF">PECAL_2P12230</name>
</gene>
<dbReference type="InterPro" id="IPR027417">
    <property type="entry name" value="P-loop_NTPase"/>
</dbReference>
<keyword evidence="5" id="KW-0067">ATP-binding</keyword>
<reference evidence="9" key="1">
    <citation type="submission" date="2021-11" db="EMBL/GenBank/DDBJ databases">
        <authorList>
            <consortium name="Genoscope - CEA"/>
            <person name="William W."/>
        </authorList>
    </citation>
    <scope>NUCLEOTIDE SEQUENCE</scope>
</reference>
<keyword evidence="3" id="KW-0378">Hydrolase</keyword>
<evidence type="ECO:0000259" key="8">
    <source>
        <dbReference type="Pfam" id="PF21138"/>
    </source>
</evidence>
<feature type="domain" description="DNA2/NAM7 helicase helicase" evidence="6">
    <location>
        <begin position="258"/>
        <end position="360"/>
    </location>
</feature>
<dbReference type="SUPFAM" id="SSF52540">
    <property type="entry name" value="P-loop containing nucleoside triphosphate hydrolases"/>
    <property type="match status" value="1"/>
</dbReference>
<evidence type="ECO:0000259" key="7">
    <source>
        <dbReference type="Pfam" id="PF13087"/>
    </source>
</evidence>
<dbReference type="InterPro" id="IPR047187">
    <property type="entry name" value="SF1_C_Upf1"/>
</dbReference>
<proteinExistence type="inferred from homology"/>
<evidence type="ECO:0000259" key="6">
    <source>
        <dbReference type="Pfam" id="PF13086"/>
    </source>
</evidence>
<dbReference type="GO" id="GO:0016787">
    <property type="term" value="F:hydrolase activity"/>
    <property type="evidence" value="ECO:0007669"/>
    <property type="project" value="UniProtKB-KW"/>
</dbReference>
<dbReference type="FunFam" id="3.40.50.300:FF:000326">
    <property type="entry name" value="P-loop containing nucleoside triphosphate hydrolase"/>
    <property type="match status" value="1"/>
</dbReference>
<dbReference type="InterPro" id="IPR048761">
    <property type="entry name" value="SMUBP-2_HCS1_1B"/>
</dbReference>
<dbReference type="GO" id="GO:0005694">
    <property type="term" value="C:chromosome"/>
    <property type="evidence" value="ECO:0007669"/>
    <property type="project" value="UniProtKB-ARBA"/>
</dbReference>
<evidence type="ECO:0008006" key="11">
    <source>
        <dbReference type="Google" id="ProtNLM"/>
    </source>
</evidence>
<sequence>MPHQHLKTLALLAITQCFQPPPKNHQSVVLLHAKGRGRAAKYHERRDAEQKYATRLLGLLTHERKEEERVAKERLEKWSDKRLEDAGLSLTDVRCARLPRGLYGRPVVRLEKPRRRGERAPPLLPRHHRFGSGDLCIVAPGTMGGCGAAEGTILKTGPRHVDVVLSSAQQADALAREPSARLDQCFSAVSYDRMRAAVEALTPNARGRDADDASAELRKVLTRDDAVLAAERAGGLTRRCPNDAAARRALHDVSGGELVDAQVRAAVAALTARVSLIQGPPGTGKTRTAAALLAAAVALRDRESKSRLRPEKRRRALACAVSNVAADNLLEALLRLNVSAVRVGHPAATREELRNHTLDAWALRLGGDDYARARPDARDELRRRALLDADVVVASCVGAGSDALAPWLGLAPRPGQSEDFLDFGLVLVDEAAQATEPAALVPLAAAPRATQLVLVGDPCQLPPTVLSRDAGALRASLFQRLVGTGLRPRLLTTQYRMHPELNRFSSERFYGGAVRTCLAVEARRVAAELPAGFAWPNASAPLALVAVRGAESRESNADAASISNEAECAALVKVVRELLATVAERDIGVITPYAAQARLIRDALAGDVEVNTVDAYQGREKDVVLISTVRSNEKGNLGFVADDRRLNVALTRARRAVVVVGDPGTLASDDTWRAFVARCEEDGCCVEGPSSEVATAPLP</sequence>
<evidence type="ECO:0000256" key="3">
    <source>
        <dbReference type="ARBA" id="ARBA00022801"/>
    </source>
</evidence>
<comment type="similarity">
    <text evidence="1">Belongs to the DNA2/NAM7 helicase family.</text>
</comment>
<name>A0A8J2WW58_9STRA</name>
<keyword evidence="2" id="KW-0547">Nucleotide-binding</keyword>
<feature type="domain" description="DNA2/NAM7 helicase helicase" evidence="6">
    <location>
        <begin position="376"/>
        <end position="468"/>
    </location>
</feature>
<dbReference type="GO" id="GO:0003723">
    <property type="term" value="F:RNA binding"/>
    <property type="evidence" value="ECO:0007669"/>
    <property type="project" value="InterPro"/>
</dbReference>
<dbReference type="OrthoDB" id="201314at2759"/>
<dbReference type="Pfam" id="PF13087">
    <property type="entry name" value="AAA_12"/>
    <property type="match status" value="1"/>
</dbReference>
<evidence type="ECO:0000256" key="2">
    <source>
        <dbReference type="ARBA" id="ARBA00022741"/>
    </source>
</evidence>
<dbReference type="GO" id="GO:0043139">
    <property type="term" value="F:5'-3' DNA helicase activity"/>
    <property type="evidence" value="ECO:0007669"/>
    <property type="project" value="TreeGrafter"/>
</dbReference>
<dbReference type="Gene3D" id="3.40.50.300">
    <property type="entry name" value="P-loop containing nucleotide triphosphate hydrolases"/>
    <property type="match status" value="2"/>
</dbReference>
<dbReference type="Pfam" id="PF21138">
    <property type="entry name" value="SMUBP-2_HCS1_1B"/>
    <property type="match status" value="1"/>
</dbReference>
<dbReference type="GO" id="GO:0005524">
    <property type="term" value="F:ATP binding"/>
    <property type="evidence" value="ECO:0007669"/>
    <property type="project" value="UniProtKB-KW"/>
</dbReference>
<dbReference type="Gene3D" id="2.40.30.270">
    <property type="match status" value="1"/>
</dbReference>
<keyword evidence="4" id="KW-0347">Helicase</keyword>
<dbReference type="Proteomes" id="UP000789595">
    <property type="component" value="Unassembled WGS sequence"/>
</dbReference>
<dbReference type="CDD" id="cd18808">
    <property type="entry name" value="SF1_C_Upf1"/>
    <property type="match status" value="1"/>
</dbReference>
<dbReference type="PANTHER" id="PTHR43788:SF16">
    <property type="entry name" value="HELICASE WITH ZINC FINGER 2"/>
    <property type="match status" value="1"/>
</dbReference>
<feature type="domain" description="Helicase SMUBP-2/HCS1 1B" evidence="8">
    <location>
        <begin position="54"/>
        <end position="177"/>
    </location>
</feature>
<dbReference type="EMBL" id="CAKKNE010000002">
    <property type="protein sequence ID" value="CAH0368170.1"/>
    <property type="molecule type" value="Genomic_DNA"/>
</dbReference>
<keyword evidence="10" id="KW-1185">Reference proteome</keyword>
<protein>
    <recommendedName>
        <fullName evidence="11">AAA+ ATPase domain-containing protein</fullName>
    </recommendedName>
</protein>
<evidence type="ECO:0000256" key="5">
    <source>
        <dbReference type="ARBA" id="ARBA00022840"/>
    </source>
</evidence>
<dbReference type="InterPro" id="IPR050534">
    <property type="entry name" value="Coronavir_polyprotein_1ab"/>
</dbReference>
<evidence type="ECO:0000313" key="9">
    <source>
        <dbReference type="EMBL" id="CAH0368170.1"/>
    </source>
</evidence>
<accession>A0A8J2WW58</accession>
<dbReference type="Pfam" id="PF13086">
    <property type="entry name" value="AAA_11"/>
    <property type="match status" value="2"/>
</dbReference>
<organism evidence="9 10">
    <name type="scientific">Pelagomonas calceolata</name>
    <dbReference type="NCBI Taxonomy" id="35677"/>
    <lineage>
        <taxon>Eukaryota</taxon>
        <taxon>Sar</taxon>
        <taxon>Stramenopiles</taxon>
        <taxon>Ochrophyta</taxon>
        <taxon>Pelagophyceae</taxon>
        <taxon>Pelagomonadales</taxon>
        <taxon>Pelagomonadaceae</taxon>
        <taxon>Pelagomonas</taxon>
    </lineage>
</organism>
<evidence type="ECO:0000256" key="4">
    <source>
        <dbReference type="ARBA" id="ARBA00022806"/>
    </source>
</evidence>
<feature type="domain" description="DNA2/NAM7 helicase-like C-terminal" evidence="7">
    <location>
        <begin position="474"/>
        <end position="662"/>
    </location>
</feature>
<dbReference type="AlphaFoldDB" id="A0A8J2WW58"/>
<dbReference type="PANTHER" id="PTHR43788">
    <property type="entry name" value="DNA2/NAM7 HELICASE FAMILY MEMBER"/>
    <property type="match status" value="1"/>
</dbReference>
<evidence type="ECO:0000313" key="10">
    <source>
        <dbReference type="Proteomes" id="UP000789595"/>
    </source>
</evidence>
<comment type="caution">
    <text evidence="9">The sequence shown here is derived from an EMBL/GenBank/DDBJ whole genome shotgun (WGS) entry which is preliminary data.</text>
</comment>